<keyword evidence="9" id="KW-1185">Reference proteome</keyword>
<dbReference type="OrthoDB" id="510325at2759"/>
<dbReference type="PANTHER" id="PTHR13946">
    <property type="entry name" value="DNA-DIRECTED RNA POLYMERASE I,II,III"/>
    <property type="match status" value="1"/>
</dbReference>
<dbReference type="GO" id="GO:0005736">
    <property type="term" value="C:RNA polymerase I complex"/>
    <property type="evidence" value="ECO:0007669"/>
    <property type="project" value="TreeGrafter"/>
</dbReference>
<evidence type="ECO:0000256" key="2">
    <source>
        <dbReference type="ARBA" id="ARBA00022079"/>
    </source>
</evidence>
<evidence type="ECO:0000256" key="6">
    <source>
        <dbReference type="ARBA" id="ARBA00025751"/>
    </source>
</evidence>
<accession>A0A9N9CEK5</accession>
<dbReference type="Gene3D" id="3.30.1360.10">
    <property type="entry name" value="RNA polymerase, RBP11-like subunit"/>
    <property type="match status" value="1"/>
</dbReference>
<dbReference type="Pfam" id="PF13656">
    <property type="entry name" value="RNA_pol_L_2"/>
    <property type="match status" value="1"/>
</dbReference>
<dbReference type="GO" id="GO:0006383">
    <property type="term" value="P:transcription by RNA polymerase III"/>
    <property type="evidence" value="ECO:0007669"/>
    <property type="project" value="TreeGrafter"/>
</dbReference>
<dbReference type="InterPro" id="IPR033898">
    <property type="entry name" value="RNAP_AC19"/>
</dbReference>
<sequence length="291" mass="33169">MYQESRIGKLMRKIATLEIEPDPYMIKSRCFALMQRYQRTLVNYKQRHVAEFFENYKCNHITDFYDNADTPADVPDYEPEESDPFAILRNDIETDSDCGEEDVGGGGRTYFIVYDPSACEGNVNEDNDHYNNVKDESSDEVPREEAVVVKQENFSCIAHTPNALTMDVDSPRDAPLIVDDLELTPDKLDFTVGPNGDKSTITFVIKNEDHTLGNALRFIIMKNPEVTYCGYSIPHPSETKLHLRIQTTSNTDAISALKKGLLDLEQMCRHIQKEFTKSVEEGNYECEIEAP</sequence>
<dbReference type="GO" id="GO:0003899">
    <property type="term" value="F:DNA-directed RNA polymerase activity"/>
    <property type="evidence" value="ECO:0007669"/>
    <property type="project" value="InterPro"/>
</dbReference>
<dbReference type="PROSITE" id="PS01154">
    <property type="entry name" value="RNA_POL_L_13KD"/>
    <property type="match status" value="1"/>
</dbReference>
<dbReference type="InterPro" id="IPR036603">
    <property type="entry name" value="RBP11-like"/>
</dbReference>
<evidence type="ECO:0000256" key="3">
    <source>
        <dbReference type="ARBA" id="ARBA00022478"/>
    </source>
</evidence>
<dbReference type="InterPro" id="IPR022905">
    <property type="entry name" value="Rpo11-like"/>
</dbReference>
<keyword evidence="3" id="KW-0240">DNA-directed RNA polymerase</keyword>
<comment type="similarity">
    <text evidence="6">Belongs to the archaeal Rpo11/eukaryotic RPB11/RPC19 RNA polymerase subunit family.</text>
</comment>
<dbReference type="Proteomes" id="UP000789572">
    <property type="component" value="Unassembled WGS sequence"/>
</dbReference>
<dbReference type="CDD" id="cd07029">
    <property type="entry name" value="RNAP_I_III_AC19"/>
    <property type="match status" value="1"/>
</dbReference>
<dbReference type="HAMAP" id="MF_00261">
    <property type="entry name" value="RNApol_arch_Rpo11"/>
    <property type="match status" value="1"/>
</dbReference>
<keyword evidence="4" id="KW-0804">Transcription</keyword>
<evidence type="ECO:0000313" key="8">
    <source>
        <dbReference type="EMBL" id="CAG8598982.1"/>
    </source>
</evidence>
<dbReference type="EMBL" id="CAJVPJ010001643">
    <property type="protein sequence ID" value="CAG8598982.1"/>
    <property type="molecule type" value="Genomic_DNA"/>
</dbReference>
<dbReference type="InterPro" id="IPR009025">
    <property type="entry name" value="RBP11-like_dimer"/>
</dbReference>
<comment type="caution">
    <text evidence="8">The sequence shown here is derived from an EMBL/GenBank/DDBJ whole genome shotgun (WGS) entry which is preliminary data.</text>
</comment>
<evidence type="ECO:0000313" key="9">
    <source>
        <dbReference type="Proteomes" id="UP000789572"/>
    </source>
</evidence>
<dbReference type="GO" id="GO:0006362">
    <property type="term" value="P:transcription elongation by RNA polymerase I"/>
    <property type="evidence" value="ECO:0007669"/>
    <property type="project" value="TreeGrafter"/>
</dbReference>
<dbReference type="GO" id="GO:0055029">
    <property type="term" value="C:nuclear DNA-directed RNA polymerase complex"/>
    <property type="evidence" value="ECO:0007669"/>
    <property type="project" value="UniProtKB-ARBA"/>
</dbReference>
<dbReference type="InterPro" id="IPR008193">
    <property type="entry name" value="RNA_pol_Rpb11_13-16kDa_CS"/>
</dbReference>
<keyword evidence="5" id="KW-0539">Nucleus</keyword>
<dbReference type="GO" id="GO:0005666">
    <property type="term" value="C:RNA polymerase III complex"/>
    <property type="evidence" value="ECO:0007669"/>
    <property type="project" value="TreeGrafter"/>
</dbReference>
<evidence type="ECO:0000256" key="5">
    <source>
        <dbReference type="ARBA" id="ARBA00023242"/>
    </source>
</evidence>
<protein>
    <recommendedName>
        <fullName evidence="2">DNA-directed RNA polymerases I and III subunit RPAC2</fullName>
    </recommendedName>
</protein>
<proteinExistence type="inferred from homology"/>
<dbReference type="PANTHER" id="PTHR13946:SF28">
    <property type="entry name" value="DNA-DIRECTED RNA POLYMERASES I AND III SUBUNIT RPAC2"/>
    <property type="match status" value="1"/>
</dbReference>
<reference evidence="8" key="1">
    <citation type="submission" date="2021-06" db="EMBL/GenBank/DDBJ databases">
        <authorList>
            <person name="Kallberg Y."/>
            <person name="Tangrot J."/>
            <person name="Rosling A."/>
        </authorList>
    </citation>
    <scope>NUCLEOTIDE SEQUENCE</scope>
    <source>
        <strain evidence="8">IA702</strain>
    </source>
</reference>
<evidence type="ECO:0000256" key="4">
    <source>
        <dbReference type="ARBA" id="ARBA00023163"/>
    </source>
</evidence>
<dbReference type="FunFam" id="3.30.1360.10:FF:000006">
    <property type="entry name" value="DNA-directed RNA polymerases I and III subunit RPAC2"/>
    <property type="match status" value="1"/>
</dbReference>
<dbReference type="AlphaFoldDB" id="A0A9N9CEK5"/>
<dbReference type="GO" id="GO:0003677">
    <property type="term" value="F:DNA binding"/>
    <property type="evidence" value="ECO:0007669"/>
    <property type="project" value="InterPro"/>
</dbReference>
<dbReference type="SUPFAM" id="SSF55257">
    <property type="entry name" value="RBP11-like subunits of RNA polymerase"/>
    <property type="match status" value="1"/>
</dbReference>
<dbReference type="GO" id="GO:0046983">
    <property type="term" value="F:protein dimerization activity"/>
    <property type="evidence" value="ECO:0007669"/>
    <property type="project" value="InterPro"/>
</dbReference>
<feature type="domain" description="DNA-directed RNA polymerase RBP11-like dimerisation" evidence="7">
    <location>
        <begin position="201"/>
        <end position="273"/>
    </location>
</feature>
<organism evidence="8 9">
    <name type="scientific">Paraglomus occultum</name>
    <dbReference type="NCBI Taxonomy" id="144539"/>
    <lineage>
        <taxon>Eukaryota</taxon>
        <taxon>Fungi</taxon>
        <taxon>Fungi incertae sedis</taxon>
        <taxon>Mucoromycota</taxon>
        <taxon>Glomeromycotina</taxon>
        <taxon>Glomeromycetes</taxon>
        <taxon>Paraglomerales</taxon>
        <taxon>Paraglomeraceae</taxon>
        <taxon>Paraglomus</taxon>
    </lineage>
</organism>
<comment type="subcellular location">
    <subcellularLocation>
        <location evidence="1">Nucleus</location>
    </subcellularLocation>
</comment>
<evidence type="ECO:0000259" key="7">
    <source>
        <dbReference type="Pfam" id="PF13656"/>
    </source>
</evidence>
<name>A0A9N9CEK5_9GLOM</name>
<gene>
    <name evidence="8" type="ORF">POCULU_LOCUS7364</name>
</gene>
<evidence type="ECO:0000256" key="1">
    <source>
        <dbReference type="ARBA" id="ARBA00004123"/>
    </source>
</evidence>